<dbReference type="KEGG" id="scb:SCAB_0641"/>
<feature type="domain" description="Ricin B lectin" evidence="1">
    <location>
        <begin position="2"/>
        <end position="41"/>
    </location>
</feature>
<proteinExistence type="predicted"/>
<evidence type="ECO:0000313" key="3">
    <source>
        <dbReference type="Proteomes" id="UP000001444"/>
    </source>
</evidence>
<dbReference type="EMBL" id="FN554889">
    <property type="protein sequence ID" value="CBG67293.1"/>
    <property type="molecule type" value="Genomic_DNA"/>
</dbReference>
<evidence type="ECO:0000313" key="2">
    <source>
        <dbReference type="EMBL" id="CBG67293.1"/>
    </source>
</evidence>
<dbReference type="Gene3D" id="2.80.10.50">
    <property type="match status" value="1"/>
</dbReference>
<dbReference type="InterPro" id="IPR035992">
    <property type="entry name" value="Ricin_B-like_lectins"/>
</dbReference>
<dbReference type="InterPro" id="IPR000772">
    <property type="entry name" value="Ricin_B_lectin"/>
</dbReference>
<protein>
    <recommendedName>
        <fullName evidence="1">Ricin B lectin domain-containing protein</fullName>
    </recommendedName>
</protein>
<dbReference type="Proteomes" id="UP000001444">
    <property type="component" value="Chromosome"/>
</dbReference>
<reference evidence="2 3" key="1">
    <citation type="journal article" date="2010" name="Mol. Plant Microbe Interact.">
        <title>Streptomyces scabies 87-22 contains a coronafacic acid-like biosynthetic cluster that contributes to plant-microbe interactions.</title>
        <authorList>
            <person name="Bignell D.R."/>
            <person name="Seipke R.F."/>
            <person name="Huguet-Tapia J.C."/>
            <person name="Chambers A.H."/>
            <person name="Parry R.J."/>
            <person name="Loria R."/>
        </authorList>
    </citation>
    <scope>NUCLEOTIDE SEQUENCE [LARGE SCALE GENOMIC DNA]</scope>
    <source>
        <strain evidence="2 3">87.22</strain>
    </source>
</reference>
<sequence>MEGGTTANNSNVLQWPWLNKANQKWTFTKTGDGYYKIKTLRSVTS</sequence>
<accession>C9ZBE7</accession>
<gene>
    <name evidence="2" type="ordered locus">SCAB_0641</name>
</gene>
<dbReference type="SUPFAM" id="SSF50370">
    <property type="entry name" value="Ricin B-like lectins"/>
    <property type="match status" value="1"/>
</dbReference>
<organism evidence="2 3">
    <name type="scientific">Streptomyces scabiei (strain 87.22)</name>
    <dbReference type="NCBI Taxonomy" id="680198"/>
    <lineage>
        <taxon>Bacteria</taxon>
        <taxon>Bacillati</taxon>
        <taxon>Actinomycetota</taxon>
        <taxon>Actinomycetes</taxon>
        <taxon>Kitasatosporales</taxon>
        <taxon>Streptomycetaceae</taxon>
        <taxon>Streptomyces</taxon>
    </lineage>
</organism>
<dbReference type="RefSeq" id="WP_012998041.1">
    <property type="nucleotide sequence ID" value="NC_013929.1"/>
</dbReference>
<dbReference type="HOGENOM" id="CLU_3206045_0_0_11"/>
<dbReference type="Pfam" id="PF14200">
    <property type="entry name" value="RicinB_lectin_2"/>
    <property type="match status" value="1"/>
</dbReference>
<evidence type="ECO:0000259" key="1">
    <source>
        <dbReference type="Pfam" id="PF14200"/>
    </source>
</evidence>
<name>C9ZBE7_STRSW</name>
<dbReference type="GeneID" id="97013271"/>
<keyword evidence="3" id="KW-1185">Reference proteome</keyword>
<dbReference type="AlphaFoldDB" id="C9ZBE7"/>